<keyword evidence="4 6" id="KW-0472">Membrane</keyword>
<keyword evidence="9" id="KW-1185">Reference proteome</keyword>
<proteinExistence type="predicted"/>
<organism evidence="8 9">
    <name type="scientific">Salinirubrum litoreum</name>
    <dbReference type="NCBI Taxonomy" id="1126234"/>
    <lineage>
        <taxon>Archaea</taxon>
        <taxon>Methanobacteriati</taxon>
        <taxon>Methanobacteriota</taxon>
        <taxon>Stenosarchaea group</taxon>
        <taxon>Halobacteria</taxon>
        <taxon>Halobacteriales</taxon>
        <taxon>Haloferacaceae</taxon>
        <taxon>Salinirubrum</taxon>
    </lineage>
</organism>
<feature type="transmembrane region" description="Helical" evidence="6">
    <location>
        <begin position="70"/>
        <end position="89"/>
    </location>
</feature>
<evidence type="ECO:0000313" key="8">
    <source>
        <dbReference type="EMBL" id="MFC5368839.1"/>
    </source>
</evidence>
<gene>
    <name evidence="8" type="ORF">ACFPJ5_18090</name>
</gene>
<dbReference type="EMBL" id="JBHSKX010000004">
    <property type="protein sequence ID" value="MFC5368839.1"/>
    <property type="molecule type" value="Genomic_DNA"/>
</dbReference>
<name>A0ABD5RFL4_9EURY</name>
<evidence type="ECO:0000313" key="9">
    <source>
        <dbReference type="Proteomes" id="UP001596201"/>
    </source>
</evidence>
<dbReference type="RefSeq" id="WP_227231406.1">
    <property type="nucleotide sequence ID" value="NZ_JAJCVJ010000003.1"/>
</dbReference>
<dbReference type="Pfam" id="PF01061">
    <property type="entry name" value="ABC2_membrane"/>
    <property type="match status" value="1"/>
</dbReference>
<dbReference type="InterPro" id="IPR051784">
    <property type="entry name" value="Nod_factor_ABC_transporter"/>
</dbReference>
<evidence type="ECO:0000256" key="4">
    <source>
        <dbReference type="ARBA" id="ARBA00023136"/>
    </source>
</evidence>
<evidence type="ECO:0000256" key="2">
    <source>
        <dbReference type="ARBA" id="ARBA00022692"/>
    </source>
</evidence>
<sequence length="311" mass="32234">MGDTTHSDVDSPRTDGGSAGTLSDSPLHPPPAHRERSVDATAQITSVPWLQQVRAFAVRTLRALVRNRPALIWGLAAPVFFFLVFGVLLGSGGVQRGANAVVFGVFGAFSVSLVVFATALSADLQARRYRKLRSLPVSPSADLFGRFLGGLALSTVSFCLVLGVGVLSGGTLAVRSALAVPVVLGSLVLFCLLAMGTAVVVASVLDDGEYVVGVTNMLTLALFFLTGYNGLLPAVAPGPLGSLVNALPNSLATRLAVVHLVPVAPSGTPLTPPALPSGWQPLALLVIYAVVGTVVGSWAMRRRIYENEGGE</sequence>
<feature type="domain" description="ABC-2 type transporter transmembrane" evidence="7">
    <location>
        <begin position="51"/>
        <end position="231"/>
    </location>
</feature>
<evidence type="ECO:0000256" key="3">
    <source>
        <dbReference type="ARBA" id="ARBA00022989"/>
    </source>
</evidence>
<comment type="caution">
    <text evidence="8">The sequence shown here is derived from an EMBL/GenBank/DDBJ whole genome shotgun (WGS) entry which is preliminary data.</text>
</comment>
<feature type="compositionally biased region" description="Basic and acidic residues" evidence="5">
    <location>
        <begin position="1"/>
        <end position="13"/>
    </location>
</feature>
<dbReference type="PANTHER" id="PTHR43229:SF2">
    <property type="entry name" value="NODULATION PROTEIN J"/>
    <property type="match status" value="1"/>
</dbReference>
<dbReference type="GO" id="GO:0016020">
    <property type="term" value="C:membrane"/>
    <property type="evidence" value="ECO:0007669"/>
    <property type="project" value="UniProtKB-SubCell"/>
</dbReference>
<dbReference type="Proteomes" id="UP001596201">
    <property type="component" value="Unassembled WGS sequence"/>
</dbReference>
<protein>
    <submittedName>
        <fullName evidence="8">ABC transporter permease</fullName>
    </submittedName>
</protein>
<dbReference type="InterPro" id="IPR013525">
    <property type="entry name" value="ABC2_TM"/>
</dbReference>
<feature type="region of interest" description="Disordered" evidence="5">
    <location>
        <begin position="1"/>
        <end position="38"/>
    </location>
</feature>
<feature type="transmembrane region" description="Helical" evidence="6">
    <location>
        <begin position="178"/>
        <end position="205"/>
    </location>
</feature>
<feature type="transmembrane region" description="Helical" evidence="6">
    <location>
        <begin position="143"/>
        <end position="166"/>
    </location>
</feature>
<comment type="subcellular location">
    <subcellularLocation>
        <location evidence="1">Membrane</location>
        <topology evidence="1">Multi-pass membrane protein</topology>
    </subcellularLocation>
</comment>
<feature type="transmembrane region" description="Helical" evidence="6">
    <location>
        <begin position="279"/>
        <end position="299"/>
    </location>
</feature>
<dbReference type="PANTHER" id="PTHR43229">
    <property type="entry name" value="NODULATION PROTEIN J"/>
    <property type="match status" value="1"/>
</dbReference>
<accession>A0ABD5RFL4</accession>
<keyword evidence="3 6" id="KW-1133">Transmembrane helix</keyword>
<evidence type="ECO:0000256" key="1">
    <source>
        <dbReference type="ARBA" id="ARBA00004141"/>
    </source>
</evidence>
<feature type="transmembrane region" description="Helical" evidence="6">
    <location>
        <begin position="101"/>
        <end position="122"/>
    </location>
</feature>
<evidence type="ECO:0000259" key="7">
    <source>
        <dbReference type="Pfam" id="PF01061"/>
    </source>
</evidence>
<reference evidence="8 9" key="1">
    <citation type="journal article" date="2019" name="Int. J. Syst. Evol. Microbiol.">
        <title>The Global Catalogue of Microorganisms (GCM) 10K type strain sequencing project: providing services to taxonomists for standard genome sequencing and annotation.</title>
        <authorList>
            <consortium name="The Broad Institute Genomics Platform"/>
            <consortium name="The Broad Institute Genome Sequencing Center for Infectious Disease"/>
            <person name="Wu L."/>
            <person name="Ma J."/>
        </authorList>
    </citation>
    <scope>NUCLEOTIDE SEQUENCE [LARGE SCALE GENOMIC DNA]</scope>
    <source>
        <strain evidence="8 9">CGMCC 1.12237</strain>
    </source>
</reference>
<evidence type="ECO:0000256" key="5">
    <source>
        <dbReference type="SAM" id="MobiDB-lite"/>
    </source>
</evidence>
<dbReference type="AlphaFoldDB" id="A0ABD5RFL4"/>
<feature type="transmembrane region" description="Helical" evidence="6">
    <location>
        <begin position="217"/>
        <end position="236"/>
    </location>
</feature>
<evidence type="ECO:0000256" key="6">
    <source>
        <dbReference type="SAM" id="Phobius"/>
    </source>
</evidence>
<keyword evidence="2 6" id="KW-0812">Transmembrane</keyword>